<keyword evidence="11" id="KW-1185">Reference proteome</keyword>
<dbReference type="Proteomes" id="UP001161580">
    <property type="component" value="Unassembled WGS sequence"/>
</dbReference>
<dbReference type="GO" id="GO:0005886">
    <property type="term" value="C:plasma membrane"/>
    <property type="evidence" value="ECO:0007669"/>
    <property type="project" value="UniProtKB-SubCell"/>
</dbReference>
<dbReference type="GO" id="GO:0009103">
    <property type="term" value="P:lipopolysaccharide biosynthetic process"/>
    <property type="evidence" value="ECO:0007669"/>
    <property type="project" value="UniProtKB-ARBA"/>
</dbReference>
<keyword evidence="4" id="KW-0808">Transferase</keyword>
<comment type="subcellular location">
    <subcellularLocation>
        <location evidence="1">Cell membrane</location>
        <topology evidence="1">Multi-pass membrane protein</topology>
    </subcellularLocation>
</comment>
<dbReference type="RefSeq" id="WP_311785535.1">
    <property type="nucleotide sequence ID" value="NZ_JALDYY010000002.1"/>
</dbReference>
<feature type="transmembrane region" description="Helical" evidence="8">
    <location>
        <begin position="235"/>
        <end position="257"/>
    </location>
</feature>
<reference evidence="10" key="1">
    <citation type="submission" date="2022-03" db="EMBL/GenBank/DDBJ databases">
        <title>Fererhizobium litorale gen. nov., sp. nov., isolated from sandy sediments of the Sea of Japan seashore.</title>
        <authorList>
            <person name="Romanenko L."/>
            <person name="Kurilenko V."/>
            <person name="Otstavnykh N."/>
            <person name="Svetashev V."/>
            <person name="Tekutyeva L."/>
            <person name="Isaeva M."/>
            <person name="Mikhailov V."/>
        </authorList>
    </citation>
    <scope>NUCLEOTIDE SEQUENCE</scope>
    <source>
        <strain evidence="10">KMM 9576</strain>
    </source>
</reference>
<feature type="transmembrane region" description="Helical" evidence="8">
    <location>
        <begin position="141"/>
        <end position="174"/>
    </location>
</feature>
<dbReference type="GO" id="GO:0016763">
    <property type="term" value="F:pentosyltransferase activity"/>
    <property type="evidence" value="ECO:0007669"/>
    <property type="project" value="TreeGrafter"/>
</dbReference>
<dbReference type="PANTHER" id="PTHR33908:SF11">
    <property type="entry name" value="MEMBRANE PROTEIN"/>
    <property type="match status" value="1"/>
</dbReference>
<evidence type="ECO:0000313" key="11">
    <source>
        <dbReference type="Proteomes" id="UP001161580"/>
    </source>
</evidence>
<evidence type="ECO:0000256" key="3">
    <source>
        <dbReference type="ARBA" id="ARBA00022676"/>
    </source>
</evidence>
<feature type="transmembrane region" description="Helical" evidence="8">
    <location>
        <begin position="332"/>
        <end position="353"/>
    </location>
</feature>
<keyword evidence="6 8" id="KW-1133">Transmembrane helix</keyword>
<feature type="domain" description="Glycosyltransferase RgtA/B/C/D-like" evidence="9">
    <location>
        <begin position="42"/>
        <end position="203"/>
    </location>
</feature>
<evidence type="ECO:0000259" key="9">
    <source>
        <dbReference type="Pfam" id="PF13231"/>
    </source>
</evidence>
<comment type="caution">
    <text evidence="10">The sequence shown here is derived from an EMBL/GenBank/DDBJ whole genome shotgun (WGS) entry which is preliminary data.</text>
</comment>
<feature type="transmembrane region" description="Helical" evidence="8">
    <location>
        <begin position="278"/>
        <end position="296"/>
    </location>
</feature>
<dbReference type="EMBL" id="JALDYZ010000002">
    <property type="protein sequence ID" value="MDI7921362.1"/>
    <property type="molecule type" value="Genomic_DNA"/>
</dbReference>
<gene>
    <name evidence="10" type="ORF">MRS75_04600</name>
</gene>
<proteinExistence type="predicted"/>
<dbReference type="Pfam" id="PF13231">
    <property type="entry name" value="PMT_2"/>
    <property type="match status" value="1"/>
</dbReference>
<evidence type="ECO:0000313" key="10">
    <source>
        <dbReference type="EMBL" id="MDI7921362.1"/>
    </source>
</evidence>
<evidence type="ECO:0000256" key="4">
    <source>
        <dbReference type="ARBA" id="ARBA00022679"/>
    </source>
</evidence>
<evidence type="ECO:0000256" key="8">
    <source>
        <dbReference type="SAM" id="Phobius"/>
    </source>
</evidence>
<organism evidence="10 11">
    <name type="scientific">Ferirhizobium litorale</name>
    <dbReference type="NCBI Taxonomy" id="2927786"/>
    <lineage>
        <taxon>Bacteria</taxon>
        <taxon>Pseudomonadati</taxon>
        <taxon>Pseudomonadota</taxon>
        <taxon>Alphaproteobacteria</taxon>
        <taxon>Hyphomicrobiales</taxon>
        <taxon>Rhizobiaceae</taxon>
        <taxon>Ferirhizobium</taxon>
    </lineage>
</organism>
<evidence type="ECO:0000256" key="5">
    <source>
        <dbReference type="ARBA" id="ARBA00022692"/>
    </source>
</evidence>
<keyword evidence="2" id="KW-1003">Cell membrane</keyword>
<dbReference type="AlphaFoldDB" id="A0AAE3Q8W5"/>
<name>A0AAE3Q8W5_9HYPH</name>
<dbReference type="PANTHER" id="PTHR33908">
    <property type="entry name" value="MANNOSYLTRANSFERASE YKCB-RELATED"/>
    <property type="match status" value="1"/>
</dbReference>
<feature type="transmembrane region" description="Helical" evidence="8">
    <location>
        <begin position="117"/>
        <end position="135"/>
    </location>
</feature>
<evidence type="ECO:0000256" key="1">
    <source>
        <dbReference type="ARBA" id="ARBA00004651"/>
    </source>
</evidence>
<feature type="transmembrane region" description="Helical" evidence="8">
    <location>
        <begin position="186"/>
        <end position="205"/>
    </location>
</feature>
<keyword evidence="7 8" id="KW-0472">Membrane</keyword>
<sequence>MLLAVYFVVQVLLRLWLPHALELDEAEQIFYSQWLLPGYGPQPPLYNWLQMAMFAFTGPTLVGLAVLKNAMLFSCYVFLALAATQTLKDTRMQAVSVLALLTLPQVSFIAQQDLTHTVALLATSAMFIYALFLTIRTGNAAAYALVGLATGLGFLAKYNFVLLPVAAFLALAMDKRFRDRIVDRRIFIAFAIAGVVALPHGLWLIDNLGAATTDTLGKMAANQASGRLSAMLTGLGSLAVAIVASSALTMAIFAGVLGKQTITALRAQTPLTKMIERMFMIILIGLIVIIVATGTTKIRERWLDPFLLILPLYLCLKIEAAGLVEVVTRKRLFPIAAAILVVVPSILLARVVAAPIIGKYTKLNLPFDSVMPKLLATFPSSPGVIIANHTHLAGNLRLAVPDVPVLSTEAAAFDLPFDWSQDRPALLIWRVGRSADGSMPDDLDQWLRSRQDMRDATVAPGKVTMPYHYGRDGDAYEFGYAWVYPPNGPTS</sequence>
<keyword evidence="5 8" id="KW-0812">Transmembrane</keyword>
<keyword evidence="3" id="KW-0328">Glycosyltransferase</keyword>
<evidence type="ECO:0000256" key="2">
    <source>
        <dbReference type="ARBA" id="ARBA00022475"/>
    </source>
</evidence>
<evidence type="ECO:0000256" key="7">
    <source>
        <dbReference type="ARBA" id="ARBA00023136"/>
    </source>
</evidence>
<accession>A0AAE3Q8W5</accession>
<evidence type="ECO:0000256" key="6">
    <source>
        <dbReference type="ARBA" id="ARBA00022989"/>
    </source>
</evidence>
<protein>
    <submittedName>
        <fullName evidence="10">Glycosyltransferase family 39 protein</fullName>
    </submittedName>
</protein>
<feature type="transmembrane region" description="Helical" evidence="8">
    <location>
        <begin position="70"/>
        <end position="87"/>
    </location>
</feature>
<dbReference type="InterPro" id="IPR050297">
    <property type="entry name" value="LipidA_mod_glycosyltrf_83"/>
</dbReference>
<dbReference type="InterPro" id="IPR038731">
    <property type="entry name" value="RgtA/B/C-like"/>
</dbReference>
<feature type="transmembrane region" description="Helical" evidence="8">
    <location>
        <begin position="302"/>
        <end position="320"/>
    </location>
</feature>